<dbReference type="AlphaFoldDB" id="A0A3M0CQL8"/>
<evidence type="ECO:0000259" key="1">
    <source>
        <dbReference type="PROSITE" id="PS50011"/>
    </source>
</evidence>
<proteinExistence type="predicted"/>
<name>A0A3M0CQL8_9PROT</name>
<keyword evidence="3" id="KW-1185">Reference proteome</keyword>
<dbReference type="Proteomes" id="UP000271227">
    <property type="component" value="Unassembled WGS sequence"/>
</dbReference>
<evidence type="ECO:0000313" key="2">
    <source>
        <dbReference type="EMBL" id="RMB11841.1"/>
    </source>
</evidence>
<dbReference type="GO" id="GO:0005524">
    <property type="term" value="F:ATP binding"/>
    <property type="evidence" value="ECO:0007669"/>
    <property type="project" value="InterPro"/>
</dbReference>
<organism evidence="2 3">
    <name type="scientific">Eilatimonas milleporae</name>
    <dbReference type="NCBI Taxonomy" id="911205"/>
    <lineage>
        <taxon>Bacteria</taxon>
        <taxon>Pseudomonadati</taxon>
        <taxon>Pseudomonadota</taxon>
        <taxon>Alphaproteobacteria</taxon>
        <taxon>Kordiimonadales</taxon>
        <taxon>Kordiimonadaceae</taxon>
        <taxon>Eilatimonas</taxon>
    </lineage>
</organism>
<feature type="domain" description="Protein kinase" evidence="1">
    <location>
        <begin position="4"/>
        <end position="281"/>
    </location>
</feature>
<reference evidence="2 3" key="1">
    <citation type="submission" date="2018-10" db="EMBL/GenBank/DDBJ databases">
        <title>Genomic Encyclopedia of Archaeal and Bacterial Type Strains, Phase II (KMG-II): from individual species to whole genera.</title>
        <authorList>
            <person name="Goeker M."/>
        </authorList>
    </citation>
    <scope>NUCLEOTIDE SEQUENCE [LARGE SCALE GENOMIC DNA]</scope>
    <source>
        <strain evidence="2 3">DSM 25217</strain>
    </source>
</reference>
<dbReference type="SMART" id="SM00220">
    <property type="entry name" value="S_TKc"/>
    <property type="match status" value="1"/>
</dbReference>
<dbReference type="PROSITE" id="PS50011">
    <property type="entry name" value="PROTEIN_KINASE_DOM"/>
    <property type="match status" value="1"/>
</dbReference>
<dbReference type="InParanoid" id="A0A3M0CQL8"/>
<dbReference type="InterPro" id="IPR000719">
    <property type="entry name" value="Prot_kinase_dom"/>
</dbReference>
<dbReference type="Gene3D" id="1.10.510.10">
    <property type="entry name" value="Transferase(Phosphotransferase) domain 1"/>
    <property type="match status" value="1"/>
</dbReference>
<comment type="caution">
    <text evidence="2">The sequence shown here is derived from an EMBL/GenBank/DDBJ whole genome shotgun (WGS) entry which is preliminary data.</text>
</comment>
<protein>
    <recommendedName>
        <fullName evidence="1">Protein kinase domain-containing protein</fullName>
    </recommendedName>
</protein>
<gene>
    <name evidence="2" type="ORF">BXY39_0326</name>
</gene>
<dbReference type="EMBL" id="REFR01000009">
    <property type="protein sequence ID" value="RMB11841.1"/>
    <property type="molecule type" value="Genomic_DNA"/>
</dbReference>
<sequence>MNTSVDTNTLGRTAFSDRYKVETDKPLPEFDTPGGTAYSVKDSDQPGRSLYCVVQEPTVAVRNEVYKSLRASPLPNLICPADRGLAQITVGAGRQRLVTVFQRPTGGVLLDANGKLNNRVNSTRLRQSIVLSLLKALAGLHKRGITHRFIQPSRIFFTAPDSDEVLLGECVTMPPGFRQPMALEPLEGAFTTETGRGGGGASTDYFQLGATLMCLYFGQPLWTGRQRDSFLMARVNQGSYWAMSGGRDVPGALGSLVKGLMADAFEERWGAQEILDWYEGLQKPKRTSLKAWTMSRPTNFKGVAYVDRRLLADAFGQDPVEAAHFLRSLDFPVWAQTALRDEVLTERTESMLGVRPAEGAYSTSQADDNRMVTRVCLFLHPVGPIRYRGLSFFIDGLPAMLADAFARDDRDVISAISEILDGKFLSSLAEVVGDRNPVLIKHANDMKRMFDFIRSKNLGRGMERVLYEMNPALPCLSQRFERFWVASNKQFTKTMEILGADVKVMTVLLDRHVAAFCAAHGQDLDGVFYKLASAQNDRGRFAVMTADFFGQLQQSLQLGPLPRLTEAVVDGLAPAVKGLKDRARREKVQSLLDKAKKGGDISRLVSEINLERIQLEDERQFGVARTTIMRLDRERGRLMRKVTPQDPEAQQKGYRAARVVAFATFLLVSASQIF</sequence>
<evidence type="ECO:0000313" key="3">
    <source>
        <dbReference type="Proteomes" id="UP000271227"/>
    </source>
</evidence>
<dbReference type="InterPro" id="IPR011009">
    <property type="entry name" value="Kinase-like_dom_sf"/>
</dbReference>
<dbReference type="SUPFAM" id="SSF56112">
    <property type="entry name" value="Protein kinase-like (PK-like)"/>
    <property type="match status" value="1"/>
</dbReference>
<dbReference type="GO" id="GO:0004672">
    <property type="term" value="F:protein kinase activity"/>
    <property type="evidence" value="ECO:0007669"/>
    <property type="project" value="InterPro"/>
</dbReference>
<accession>A0A3M0CQL8</accession>